<dbReference type="Proteomes" id="UP000019149">
    <property type="component" value="Unassembled WGS sequence"/>
</dbReference>
<keyword evidence="2" id="KW-1185">Reference proteome</keyword>
<reference evidence="1 2" key="1">
    <citation type="journal article" date="2013" name="Nat. Genet.">
        <title>The genome of the hydatid tapeworm Echinococcus granulosus.</title>
        <authorList>
            <person name="Zheng H."/>
            <person name="Zhang W."/>
            <person name="Zhang L."/>
            <person name="Zhang Z."/>
            <person name="Li J."/>
            <person name="Lu G."/>
            <person name="Zhu Y."/>
            <person name="Wang Y."/>
            <person name="Huang Y."/>
            <person name="Liu J."/>
            <person name="Kang H."/>
            <person name="Chen J."/>
            <person name="Wang L."/>
            <person name="Chen A."/>
            <person name="Yu S."/>
            <person name="Gao Z."/>
            <person name="Jin L."/>
            <person name="Gu W."/>
            <person name="Wang Z."/>
            <person name="Zhao L."/>
            <person name="Shi B."/>
            <person name="Wen H."/>
            <person name="Lin R."/>
            <person name="Jones M.K."/>
            <person name="Brejova B."/>
            <person name="Vinar T."/>
            <person name="Zhao G."/>
            <person name="McManus D.P."/>
            <person name="Chen Z."/>
            <person name="Zhou Y."/>
            <person name="Wang S."/>
        </authorList>
    </citation>
    <scope>NUCLEOTIDE SEQUENCE [LARGE SCALE GENOMIC DNA]</scope>
</reference>
<sequence>MGPPFTFPLQIKAGKMPMHSKLSVIEVDIIPLFLLPPTLKIQLEPLPIQNPRCTVASFASTFLLLLYTNNVNLDLTLHLWQPISVCISVDSRPAVEGCRQRLETIYGINKRHFDHSDCETREKGTNDFMKSVRNHTRQKSIVMRFIQVSFIQQLESMRWYLVVLVFTLQVDKTRFIRQESIGHHHHHQSNATNKAVHPLTETVACTLVEFLIHFLSLDTYKRTQIKLQQVPAPASHSGPDFFLFSPAIFIWKLLCTRIILYWHNKYEFLESEDVSTTRSLIQAEIDFRNKHHAI</sequence>
<protein>
    <submittedName>
        <fullName evidence="1">Uncharacterized protein</fullName>
    </submittedName>
</protein>
<dbReference type="GeneID" id="36340286"/>
<dbReference type="RefSeq" id="XP_024351748.1">
    <property type="nucleotide sequence ID" value="XM_024493820.1"/>
</dbReference>
<dbReference type="CTD" id="36340286"/>
<dbReference type="EMBL" id="APAU02000029">
    <property type="protein sequence ID" value="EUB60552.1"/>
    <property type="molecule type" value="Genomic_DNA"/>
</dbReference>
<evidence type="ECO:0000313" key="2">
    <source>
        <dbReference type="Proteomes" id="UP000019149"/>
    </source>
</evidence>
<dbReference type="AlphaFoldDB" id="W6UQH1"/>
<evidence type="ECO:0000313" key="1">
    <source>
        <dbReference type="EMBL" id="EUB60552.1"/>
    </source>
</evidence>
<accession>W6UQH1</accession>
<dbReference type="KEGG" id="egl:EGR_04571"/>
<comment type="caution">
    <text evidence="1">The sequence shown here is derived from an EMBL/GenBank/DDBJ whole genome shotgun (WGS) entry which is preliminary data.</text>
</comment>
<gene>
    <name evidence="1" type="ORF">EGR_04571</name>
</gene>
<organism evidence="1 2">
    <name type="scientific">Echinococcus granulosus</name>
    <name type="common">Hydatid tapeworm</name>
    <dbReference type="NCBI Taxonomy" id="6210"/>
    <lineage>
        <taxon>Eukaryota</taxon>
        <taxon>Metazoa</taxon>
        <taxon>Spiralia</taxon>
        <taxon>Lophotrochozoa</taxon>
        <taxon>Platyhelminthes</taxon>
        <taxon>Cestoda</taxon>
        <taxon>Eucestoda</taxon>
        <taxon>Cyclophyllidea</taxon>
        <taxon>Taeniidae</taxon>
        <taxon>Echinococcus</taxon>
        <taxon>Echinococcus granulosus group</taxon>
    </lineage>
</organism>
<name>W6UQH1_ECHGR</name>
<proteinExistence type="predicted"/>